<reference evidence="2 3" key="1">
    <citation type="journal article" date="2010" name="Science">
        <title>Genomic comparison of the ants Camponotus floridanus and Harpegnathos saltator.</title>
        <authorList>
            <person name="Bonasio R."/>
            <person name="Zhang G."/>
            <person name="Ye C."/>
            <person name="Mutti N.S."/>
            <person name="Fang X."/>
            <person name="Qin N."/>
            <person name="Donahue G."/>
            <person name="Yang P."/>
            <person name="Li Q."/>
            <person name="Li C."/>
            <person name="Zhang P."/>
            <person name="Huang Z."/>
            <person name="Berger S.L."/>
            <person name="Reinberg D."/>
            <person name="Wang J."/>
            <person name="Liebig J."/>
        </authorList>
    </citation>
    <scope>NUCLEOTIDE SEQUENCE [LARGE SCALE GENOMIC DNA]</scope>
    <source>
        <strain evidence="3">C129</strain>
    </source>
</reference>
<dbReference type="SUPFAM" id="SSF54695">
    <property type="entry name" value="POZ domain"/>
    <property type="match status" value="1"/>
</dbReference>
<dbReference type="Gene3D" id="3.30.710.10">
    <property type="entry name" value="Potassium Channel Kv1.1, Chain A"/>
    <property type="match status" value="1"/>
</dbReference>
<evidence type="ECO:0000259" key="1">
    <source>
        <dbReference type="Pfam" id="PF00651"/>
    </source>
</evidence>
<protein>
    <submittedName>
        <fullName evidence="2">TD and POZ domain-containing protein 5</fullName>
    </submittedName>
</protein>
<evidence type="ECO:0000313" key="3">
    <source>
        <dbReference type="Proteomes" id="UP000000311"/>
    </source>
</evidence>
<keyword evidence="3" id="KW-1185">Reference proteome</keyword>
<dbReference type="STRING" id="104421.E2AJE9"/>
<proteinExistence type="predicted"/>
<dbReference type="InterPro" id="IPR000210">
    <property type="entry name" value="BTB/POZ_dom"/>
</dbReference>
<dbReference type="AlphaFoldDB" id="E2AJE9"/>
<dbReference type="InParanoid" id="E2AJE9"/>
<feature type="domain" description="BTB" evidence="1">
    <location>
        <begin position="5"/>
        <end position="84"/>
    </location>
</feature>
<dbReference type="OrthoDB" id="7554223at2759"/>
<feature type="non-terminal residue" evidence="2">
    <location>
        <position position="130"/>
    </location>
</feature>
<dbReference type="InterPro" id="IPR011333">
    <property type="entry name" value="SKP1/BTB/POZ_sf"/>
</dbReference>
<dbReference type="PANTHER" id="PTHR24413">
    <property type="entry name" value="SPECKLE-TYPE POZ PROTEIN"/>
    <property type="match status" value="1"/>
</dbReference>
<dbReference type="EMBL" id="GL439972">
    <property type="protein sequence ID" value="EFN66470.1"/>
    <property type="molecule type" value="Genomic_DNA"/>
</dbReference>
<feature type="non-terminal residue" evidence="2">
    <location>
        <position position="1"/>
    </location>
</feature>
<dbReference type="Proteomes" id="UP000000311">
    <property type="component" value="Unassembled WGS sequence"/>
</dbReference>
<dbReference type="Pfam" id="PF00651">
    <property type="entry name" value="BTB"/>
    <property type="match status" value="1"/>
</dbReference>
<sequence length="130" mass="15300">QTLYATNSEFFKSICDYAMVENEKGIYEIEVDEMPVPFKQMLSFILSGFIPDPFNYHMLRDLLIMASKYNVQTLKILCESYLIRMINIENSIDLIQLALTYNAKSLEKYTALFIKLYLKEIVHTQEFQCL</sequence>
<evidence type="ECO:0000313" key="2">
    <source>
        <dbReference type="EMBL" id="EFN66470.1"/>
    </source>
</evidence>
<organism evidence="3">
    <name type="scientific">Camponotus floridanus</name>
    <name type="common">Florida carpenter ant</name>
    <dbReference type="NCBI Taxonomy" id="104421"/>
    <lineage>
        <taxon>Eukaryota</taxon>
        <taxon>Metazoa</taxon>
        <taxon>Ecdysozoa</taxon>
        <taxon>Arthropoda</taxon>
        <taxon>Hexapoda</taxon>
        <taxon>Insecta</taxon>
        <taxon>Pterygota</taxon>
        <taxon>Neoptera</taxon>
        <taxon>Endopterygota</taxon>
        <taxon>Hymenoptera</taxon>
        <taxon>Apocrita</taxon>
        <taxon>Aculeata</taxon>
        <taxon>Formicoidea</taxon>
        <taxon>Formicidae</taxon>
        <taxon>Formicinae</taxon>
        <taxon>Camponotus</taxon>
    </lineage>
</organism>
<dbReference type="OMA" id="EYLIQCT"/>
<gene>
    <name evidence="2" type="ORF">EAG_12619</name>
</gene>
<name>E2AJE9_CAMFO</name>
<accession>E2AJE9</accession>